<evidence type="ECO:0000259" key="10">
    <source>
        <dbReference type="Pfam" id="PF00720"/>
    </source>
</evidence>
<evidence type="ECO:0000256" key="6">
    <source>
        <dbReference type="ARBA" id="ARBA00022900"/>
    </source>
</evidence>
<comment type="subcellular location">
    <subcellularLocation>
        <location evidence="1">Secreted</location>
    </subcellularLocation>
</comment>
<accession>A0A841DDW6</accession>
<gene>
    <name evidence="11" type="ORF">FHS22_005576</name>
</gene>
<dbReference type="InterPro" id="IPR023549">
    <property type="entry name" value="Subtilisin_inhibitor"/>
</dbReference>
<evidence type="ECO:0000256" key="8">
    <source>
        <dbReference type="RuleBase" id="RU003471"/>
    </source>
</evidence>
<comment type="caution">
    <text evidence="11">The sequence shown here is derived from an EMBL/GenBank/DDBJ whole genome shotgun (WGS) entry which is preliminary data.</text>
</comment>
<dbReference type="Proteomes" id="UP000562352">
    <property type="component" value="Unassembled WGS sequence"/>
</dbReference>
<evidence type="ECO:0000313" key="11">
    <source>
        <dbReference type="EMBL" id="MBB5966285.1"/>
    </source>
</evidence>
<keyword evidence="7" id="KW-1015">Disulfide bond</keyword>
<feature type="chain" id="PRO_5032884306" description="Subtilisin inhibitor domain-containing protein" evidence="9">
    <location>
        <begin position="24"/>
        <end position="152"/>
    </location>
</feature>
<keyword evidence="6 8" id="KW-0722">Serine protease inhibitor</keyword>
<dbReference type="InterPro" id="IPR000691">
    <property type="entry name" value="Prot_inh_I16_SSI"/>
</dbReference>
<evidence type="ECO:0000256" key="9">
    <source>
        <dbReference type="SAM" id="SignalP"/>
    </source>
</evidence>
<evidence type="ECO:0000256" key="4">
    <source>
        <dbReference type="ARBA" id="ARBA00022525"/>
    </source>
</evidence>
<keyword evidence="5 8" id="KW-0646">Protease inhibitor</keyword>
<evidence type="ECO:0000256" key="7">
    <source>
        <dbReference type="ARBA" id="ARBA00023157"/>
    </source>
</evidence>
<keyword evidence="9" id="KW-0732">Signal</keyword>
<organism evidence="11 12">
    <name type="scientific">Planomonospora venezuelensis</name>
    <dbReference type="NCBI Taxonomy" id="1999"/>
    <lineage>
        <taxon>Bacteria</taxon>
        <taxon>Bacillati</taxon>
        <taxon>Actinomycetota</taxon>
        <taxon>Actinomycetes</taxon>
        <taxon>Streptosporangiales</taxon>
        <taxon>Streptosporangiaceae</taxon>
        <taxon>Planomonospora</taxon>
    </lineage>
</organism>
<name>A0A841DDW6_PLAVE</name>
<dbReference type="SUPFAM" id="SSF55399">
    <property type="entry name" value="Subtilisin inhibitor"/>
    <property type="match status" value="1"/>
</dbReference>
<evidence type="ECO:0000256" key="5">
    <source>
        <dbReference type="ARBA" id="ARBA00022690"/>
    </source>
</evidence>
<keyword evidence="4" id="KW-0964">Secreted</keyword>
<evidence type="ECO:0000256" key="3">
    <source>
        <dbReference type="ARBA" id="ARBA00011738"/>
    </source>
</evidence>
<reference evidence="11 12" key="1">
    <citation type="submission" date="2020-08" db="EMBL/GenBank/DDBJ databases">
        <title>Genomic Encyclopedia of Type Strains, Phase III (KMG-III): the genomes of soil and plant-associated and newly described type strains.</title>
        <authorList>
            <person name="Whitman W."/>
        </authorList>
    </citation>
    <scope>NUCLEOTIDE SEQUENCE [LARGE SCALE GENOMIC DNA]</scope>
    <source>
        <strain evidence="11 12">CECT 3303</strain>
    </source>
</reference>
<evidence type="ECO:0000256" key="1">
    <source>
        <dbReference type="ARBA" id="ARBA00004613"/>
    </source>
</evidence>
<evidence type="ECO:0000313" key="12">
    <source>
        <dbReference type="Proteomes" id="UP000562352"/>
    </source>
</evidence>
<sequence>MRRLLCLAAAGSLLFALSGTAAAAVLHSGEPYPDGRAAGEPAADSRVFTLSIVKGESSLMMVSPLSRARHVMLRCDPVSGTHPRGGEACRELAAAGGDPAALTPAGGRACTAEYDPVTVLAVGTWDDKTHRYERTFTNPCATHAATGSVFAF</sequence>
<evidence type="ECO:0000256" key="2">
    <source>
        <dbReference type="ARBA" id="ARBA00010472"/>
    </source>
</evidence>
<dbReference type="AlphaFoldDB" id="A0A841DDW6"/>
<comment type="similarity">
    <text evidence="2 8">Belongs to the protease inhibitor I16 (SSI) family.</text>
</comment>
<keyword evidence="12" id="KW-1185">Reference proteome</keyword>
<proteinExistence type="inferred from homology"/>
<dbReference type="EMBL" id="JACHJJ010000022">
    <property type="protein sequence ID" value="MBB5966285.1"/>
    <property type="molecule type" value="Genomic_DNA"/>
</dbReference>
<feature type="signal peptide" evidence="9">
    <location>
        <begin position="1"/>
        <end position="23"/>
    </location>
</feature>
<dbReference type="GO" id="GO:0005576">
    <property type="term" value="C:extracellular region"/>
    <property type="evidence" value="ECO:0007669"/>
    <property type="project" value="UniProtKB-SubCell"/>
</dbReference>
<dbReference type="Gene3D" id="3.30.350.10">
    <property type="entry name" value="Subtilisin inhibitor-like"/>
    <property type="match status" value="1"/>
</dbReference>
<feature type="domain" description="Subtilisin inhibitor" evidence="10">
    <location>
        <begin position="49"/>
        <end position="138"/>
    </location>
</feature>
<protein>
    <recommendedName>
        <fullName evidence="10">Subtilisin inhibitor domain-containing protein</fullName>
    </recommendedName>
</protein>
<dbReference type="GO" id="GO:0004867">
    <property type="term" value="F:serine-type endopeptidase inhibitor activity"/>
    <property type="evidence" value="ECO:0007669"/>
    <property type="project" value="UniProtKB-KW"/>
</dbReference>
<dbReference type="RefSeq" id="WP_184946273.1">
    <property type="nucleotide sequence ID" value="NZ_BAAAWZ010000001.1"/>
</dbReference>
<dbReference type="PRINTS" id="PR00294">
    <property type="entry name" value="SSBTLNINHBTR"/>
</dbReference>
<dbReference type="Pfam" id="PF00720">
    <property type="entry name" value="SSI"/>
    <property type="match status" value="1"/>
</dbReference>
<dbReference type="InterPro" id="IPR036819">
    <property type="entry name" value="Subtilisin_inhibitor-like_sf"/>
</dbReference>
<comment type="subunit">
    <text evidence="3">Homodimer.</text>
</comment>